<evidence type="ECO:0000313" key="1">
    <source>
        <dbReference type="EMBL" id="WAR05387.1"/>
    </source>
</evidence>
<proteinExistence type="predicted"/>
<gene>
    <name evidence="1" type="ORF">MAR_020756</name>
</gene>
<organism evidence="1 2">
    <name type="scientific">Mya arenaria</name>
    <name type="common">Soft-shell clam</name>
    <dbReference type="NCBI Taxonomy" id="6604"/>
    <lineage>
        <taxon>Eukaryota</taxon>
        <taxon>Metazoa</taxon>
        <taxon>Spiralia</taxon>
        <taxon>Lophotrochozoa</taxon>
        <taxon>Mollusca</taxon>
        <taxon>Bivalvia</taxon>
        <taxon>Autobranchia</taxon>
        <taxon>Heteroconchia</taxon>
        <taxon>Euheterodonta</taxon>
        <taxon>Imparidentia</taxon>
        <taxon>Neoheterodontei</taxon>
        <taxon>Myida</taxon>
        <taxon>Myoidea</taxon>
        <taxon>Myidae</taxon>
        <taxon>Mya</taxon>
    </lineage>
</organism>
<protein>
    <submittedName>
        <fullName evidence="1">Uncharacterized protein</fullName>
    </submittedName>
</protein>
<keyword evidence="2" id="KW-1185">Reference proteome</keyword>
<dbReference type="Proteomes" id="UP001164746">
    <property type="component" value="Chromosome 5"/>
</dbReference>
<name>A0ABY7E8V4_MYAAR</name>
<reference evidence="1" key="1">
    <citation type="submission" date="2022-11" db="EMBL/GenBank/DDBJ databases">
        <title>Centuries of genome instability and evolution in soft-shell clam transmissible cancer (bioRxiv).</title>
        <authorList>
            <person name="Hart S.F.M."/>
            <person name="Yonemitsu M.A."/>
            <person name="Giersch R.M."/>
            <person name="Beal B.F."/>
            <person name="Arriagada G."/>
            <person name="Davis B.W."/>
            <person name="Ostrander E.A."/>
            <person name="Goff S.P."/>
            <person name="Metzger M.J."/>
        </authorList>
    </citation>
    <scope>NUCLEOTIDE SEQUENCE</scope>
    <source>
        <strain evidence="1">MELC-2E11</strain>
        <tissue evidence="1">Siphon/mantle</tissue>
    </source>
</reference>
<dbReference type="EMBL" id="CP111016">
    <property type="protein sequence ID" value="WAR05387.1"/>
    <property type="molecule type" value="Genomic_DNA"/>
</dbReference>
<evidence type="ECO:0000313" key="2">
    <source>
        <dbReference type="Proteomes" id="UP001164746"/>
    </source>
</evidence>
<accession>A0ABY7E8V4</accession>
<sequence>MNVMETLQRIFSSIIPGIGVGSPTVCDIRVLKYTNDGKIMYKTRYDESYIYLPEPRKMVASEDGFITRLHRNKLPIKHTKFQHLQQLKTVIPKDYHSFYDGLPVLKN</sequence>